<comment type="catalytic activity">
    <reaction evidence="12 13">
        <text>L-threonine + hydrogencarbonate + ATP = L-threonylcarbamoyladenylate + diphosphate + H2O</text>
        <dbReference type="Rhea" id="RHEA:36407"/>
        <dbReference type="ChEBI" id="CHEBI:15377"/>
        <dbReference type="ChEBI" id="CHEBI:17544"/>
        <dbReference type="ChEBI" id="CHEBI:30616"/>
        <dbReference type="ChEBI" id="CHEBI:33019"/>
        <dbReference type="ChEBI" id="CHEBI:57926"/>
        <dbReference type="ChEBI" id="CHEBI:73682"/>
        <dbReference type="EC" id="2.7.7.87"/>
    </reaction>
</comment>
<dbReference type="Pfam" id="PF01300">
    <property type="entry name" value="Sua5_yciO_yrdC"/>
    <property type="match status" value="1"/>
</dbReference>
<evidence type="ECO:0000256" key="11">
    <source>
        <dbReference type="ARBA" id="ARBA00029774"/>
    </source>
</evidence>
<accession>A0A0R2FV51</accession>
<dbReference type="GO" id="GO:0003725">
    <property type="term" value="F:double-stranded RNA binding"/>
    <property type="evidence" value="ECO:0007669"/>
    <property type="project" value="UniProtKB-UniRule"/>
</dbReference>
<keyword evidence="9 13" id="KW-0547">Nucleotide-binding</keyword>
<feature type="binding site" evidence="14">
    <location>
        <position position="231"/>
    </location>
    <ligand>
        <name>ATP</name>
        <dbReference type="ChEBI" id="CHEBI:30616"/>
    </ligand>
</feature>
<evidence type="ECO:0000256" key="3">
    <source>
        <dbReference type="ARBA" id="ARBA00012584"/>
    </source>
</evidence>
<feature type="binding site" evidence="14">
    <location>
        <position position="147"/>
    </location>
    <ligand>
        <name>ATP</name>
        <dbReference type="ChEBI" id="CHEBI:30616"/>
    </ligand>
</feature>
<dbReference type="PANTHER" id="PTHR17490:SF16">
    <property type="entry name" value="THREONYLCARBAMOYL-AMP SYNTHASE"/>
    <property type="match status" value="1"/>
</dbReference>
<dbReference type="InterPro" id="IPR006070">
    <property type="entry name" value="Sua5-like_dom"/>
</dbReference>
<evidence type="ECO:0000256" key="5">
    <source>
        <dbReference type="ARBA" id="ARBA00022490"/>
    </source>
</evidence>
<comment type="function">
    <text evidence="13">Required for the formation of a threonylcarbamoyl group on adenosine at position 37 (t(6)A37) in tRNAs that read codons beginning with adenine.</text>
</comment>
<evidence type="ECO:0000256" key="12">
    <source>
        <dbReference type="ARBA" id="ARBA00048366"/>
    </source>
</evidence>
<dbReference type="PATRIC" id="fig|1123500.6.peg.625"/>
<dbReference type="Pfam" id="PF03481">
    <property type="entry name" value="Sua5_C"/>
    <property type="match status" value="1"/>
</dbReference>
<dbReference type="eggNOG" id="COG0009">
    <property type="taxonomic scope" value="Bacteria"/>
</dbReference>
<evidence type="ECO:0000256" key="13">
    <source>
        <dbReference type="PIRNR" id="PIRNR004930"/>
    </source>
</evidence>
<dbReference type="STRING" id="1123500.GCA_000420365_00812"/>
<feature type="binding site" evidence="14">
    <location>
        <position position="117"/>
    </location>
    <ligand>
        <name>L-threonine</name>
        <dbReference type="ChEBI" id="CHEBI:57926"/>
    </ligand>
</feature>
<reference evidence="16 17" key="1">
    <citation type="journal article" date="2015" name="Genome Announc.">
        <title>Expanding the biotechnology potential of lactobacilli through comparative genomics of 213 strains and associated genera.</title>
        <authorList>
            <person name="Sun Z."/>
            <person name="Harris H.M."/>
            <person name="McCann A."/>
            <person name="Guo C."/>
            <person name="Argimon S."/>
            <person name="Zhang W."/>
            <person name="Yang X."/>
            <person name="Jeffery I.B."/>
            <person name="Cooney J.C."/>
            <person name="Kagawa T.F."/>
            <person name="Liu W."/>
            <person name="Song Y."/>
            <person name="Salvetti E."/>
            <person name="Wrobel A."/>
            <person name="Rasinkangas P."/>
            <person name="Parkhill J."/>
            <person name="Rea M.C."/>
            <person name="O'Sullivan O."/>
            <person name="Ritari J."/>
            <person name="Douillard F.P."/>
            <person name="Paul Ross R."/>
            <person name="Yang R."/>
            <person name="Briner A.E."/>
            <person name="Felis G.E."/>
            <person name="de Vos W.M."/>
            <person name="Barrangou R."/>
            <person name="Klaenhammer T.R."/>
            <person name="Caufield P.W."/>
            <person name="Cui Y."/>
            <person name="Zhang H."/>
            <person name="O'Toole P.W."/>
        </authorList>
    </citation>
    <scope>NUCLEOTIDE SEQUENCE [LARGE SCALE GENOMIC DNA]</scope>
    <source>
        <strain evidence="16 17">DSM 20190</strain>
    </source>
</reference>
<feature type="binding site" evidence="14">
    <location>
        <position position="177"/>
    </location>
    <ligand>
        <name>L-threonine</name>
        <dbReference type="ChEBI" id="CHEBI:57926"/>
    </ligand>
</feature>
<keyword evidence="10 13" id="KW-0067">ATP-binding</keyword>
<dbReference type="NCBIfam" id="TIGR00057">
    <property type="entry name" value="L-threonylcarbamoyladenylate synthase"/>
    <property type="match status" value="1"/>
</dbReference>
<keyword evidence="5 13" id="KW-0963">Cytoplasm</keyword>
<evidence type="ECO:0000259" key="15">
    <source>
        <dbReference type="PROSITE" id="PS51163"/>
    </source>
</evidence>
<feature type="binding site" evidence="14">
    <location>
        <position position="31"/>
    </location>
    <ligand>
        <name>L-threonine</name>
        <dbReference type="ChEBI" id="CHEBI:57926"/>
    </ligand>
</feature>
<dbReference type="GO" id="GO:0006450">
    <property type="term" value="P:regulation of translational fidelity"/>
    <property type="evidence" value="ECO:0007669"/>
    <property type="project" value="TreeGrafter"/>
</dbReference>
<dbReference type="AlphaFoldDB" id="A0A0R2FV51"/>
<keyword evidence="7 13" id="KW-0819">tRNA processing</keyword>
<dbReference type="FunFam" id="3.90.870.10:FF:000009">
    <property type="entry name" value="Threonylcarbamoyl-AMP synthase, putative"/>
    <property type="match status" value="1"/>
</dbReference>
<dbReference type="InterPro" id="IPR017945">
    <property type="entry name" value="DHBP_synth_RibB-like_a/b_dom"/>
</dbReference>
<evidence type="ECO:0000313" key="16">
    <source>
        <dbReference type="EMBL" id="KRN32271.1"/>
    </source>
</evidence>
<dbReference type="InterPro" id="IPR050156">
    <property type="entry name" value="TC-AMP_synthase_SUA5"/>
</dbReference>
<protein>
    <recommendedName>
        <fullName evidence="4 13">Threonylcarbamoyl-AMP synthase</fullName>
        <shortName evidence="13">TC-AMP synthase</shortName>
        <ecNumber evidence="3 13">2.7.7.87</ecNumber>
    </recommendedName>
    <alternativeName>
        <fullName evidence="11 13">L-threonylcarbamoyladenylate synthase</fullName>
    </alternativeName>
</protein>
<feature type="binding site" evidence="14">
    <location>
        <position position="191"/>
    </location>
    <ligand>
        <name>ATP</name>
        <dbReference type="ChEBI" id="CHEBI:30616"/>
    </ligand>
</feature>
<dbReference type="InterPro" id="IPR010923">
    <property type="entry name" value="T(6)A37_SUA5"/>
</dbReference>
<dbReference type="Proteomes" id="UP000051296">
    <property type="component" value="Unassembled WGS sequence"/>
</dbReference>
<feature type="binding site" evidence="14">
    <location>
        <position position="113"/>
    </location>
    <ligand>
        <name>ATP</name>
        <dbReference type="ChEBI" id="CHEBI:30616"/>
    </ligand>
</feature>
<dbReference type="OrthoDB" id="9814580at2"/>
<dbReference type="InParanoid" id="A0A0R2FV51"/>
<dbReference type="PIRSF" id="PIRSF004930">
    <property type="entry name" value="Tln_factor_SUA5"/>
    <property type="match status" value="1"/>
</dbReference>
<evidence type="ECO:0000256" key="9">
    <source>
        <dbReference type="ARBA" id="ARBA00022741"/>
    </source>
</evidence>
<dbReference type="Gene3D" id="3.90.870.10">
    <property type="entry name" value="DHBP synthase"/>
    <property type="match status" value="1"/>
</dbReference>
<comment type="subcellular location">
    <subcellularLocation>
        <location evidence="1 13">Cytoplasm</location>
    </subcellularLocation>
</comment>
<dbReference type="InterPro" id="IPR005145">
    <property type="entry name" value="Sua5_C"/>
</dbReference>
<dbReference type="RefSeq" id="WP_022791580.1">
    <property type="nucleotide sequence ID" value="NZ_ATUU01000002.1"/>
</dbReference>
<feature type="binding site" evidence="14">
    <location>
        <position position="139"/>
    </location>
    <ligand>
        <name>ATP</name>
        <dbReference type="ChEBI" id="CHEBI:30616"/>
    </ligand>
</feature>
<comment type="caution">
    <text evidence="16">The sequence shown here is derived from an EMBL/GenBank/DDBJ whole genome shotgun (WGS) entry which is preliminary data.</text>
</comment>
<sequence length="342" mass="36859">MVETKIWTAEELPDAVKALKRGALVSFPTETVYGLGADAYNERAVGKVYTAKGRPSDNPLIVHVADVEQVSDFAQVNEWAKTLMATFWPGPMTMILPVVPGVLSKTVTGGLDTVAVRLPANDLTRDLIRQVGSPLVGPSANTSGRPSPTLAKHVYHDLHGKIAGVLDDGPTKIGVESTVIDLSTDMPTVLRPGWITPEAIEEALGRSVMSQSRVLDPSEAPKAPGMKYRHYAPDKAVYMVGDDEWTQAIVWAQDQLSPVGLMLPNALIAKHQLAGMDFVWSLGDDARSAAANLFAGLRYFDDQKEVQTILVASMPAQSENAAYNNRLGKASGGHFASELWTD</sequence>
<dbReference type="PANTHER" id="PTHR17490">
    <property type="entry name" value="SUA5"/>
    <property type="match status" value="1"/>
</dbReference>
<feature type="binding site" evidence="14">
    <location>
        <position position="54"/>
    </location>
    <ligand>
        <name>ATP</name>
        <dbReference type="ChEBI" id="CHEBI:30616"/>
    </ligand>
</feature>
<evidence type="ECO:0000256" key="10">
    <source>
        <dbReference type="ARBA" id="ARBA00022840"/>
    </source>
</evidence>
<feature type="binding site" evidence="14">
    <location>
        <position position="58"/>
    </location>
    <ligand>
        <name>ATP</name>
        <dbReference type="ChEBI" id="CHEBI:30616"/>
    </ligand>
</feature>
<evidence type="ECO:0000256" key="8">
    <source>
        <dbReference type="ARBA" id="ARBA00022695"/>
    </source>
</evidence>
<dbReference type="GO" id="GO:0000049">
    <property type="term" value="F:tRNA binding"/>
    <property type="evidence" value="ECO:0007669"/>
    <property type="project" value="TreeGrafter"/>
</dbReference>
<dbReference type="Gene3D" id="3.40.50.11030">
    <property type="entry name" value="Threonylcarbamoyl-AMP synthase, C-terminal domain"/>
    <property type="match status" value="1"/>
</dbReference>
<evidence type="ECO:0000256" key="14">
    <source>
        <dbReference type="PIRSR" id="PIRSR004930-1"/>
    </source>
</evidence>
<evidence type="ECO:0000256" key="1">
    <source>
        <dbReference type="ARBA" id="ARBA00004496"/>
    </source>
</evidence>
<evidence type="ECO:0000256" key="7">
    <source>
        <dbReference type="ARBA" id="ARBA00022694"/>
    </source>
</evidence>
<keyword evidence="8 13" id="KW-0548">Nucleotidyltransferase</keyword>
<dbReference type="InterPro" id="IPR038385">
    <property type="entry name" value="Sua5/YwlC_C"/>
</dbReference>
<name>A0A0R2FV51_9LACO</name>
<evidence type="ECO:0000256" key="2">
    <source>
        <dbReference type="ARBA" id="ARBA00007663"/>
    </source>
</evidence>
<dbReference type="GO" id="GO:0008033">
    <property type="term" value="P:tRNA processing"/>
    <property type="evidence" value="ECO:0007669"/>
    <property type="project" value="UniProtKB-KW"/>
</dbReference>
<dbReference type="GO" id="GO:0005524">
    <property type="term" value="F:ATP binding"/>
    <property type="evidence" value="ECO:0007669"/>
    <property type="project" value="UniProtKB-UniRule"/>
</dbReference>
<comment type="similarity">
    <text evidence="2 13">Belongs to the SUA5 family.</text>
</comment>
<gene>
    <name evidence="16" type="ORF">IV68_GL000622</name>
</gene>
<dbReference type="GO" id="GO:0061710">
    <property type="term" value="F:L-threonylcarbamoyladenylate synthase"/>
    <property type="evidence" value="ECO:0007669"/>
    <property type="project" value="UniProtKB-EC"/>
</dbReference>
<evidence type="ECO:0000256" key="4">
    <source>
        <dbReference type="ARBA" id="ARBA00015492"/>
    </source>
</evidence>
<evidence type="ECO:0000256" key="6">
    <source>
        <dbReference type="ARBA" id="ARBA00022679"/>
    </source>
</evidence>
<dbReference type="EC" id="2.7.7.87" evidence="3 13"/>
<dbReference type="SUPFAM" id="SSF55821">
    <property type="entry name" value="YrdC/RibB"/>
    <property type="match status" value="1"/>
</dbReference>
<feature type="domain" description="YrdC-like" evidence="15">
    <location>
        <begin position="9"/>
        <end position="195"/>
    </location>
</feature>
<keyword evidence="6 13" id="KW-0808">Transferase</keyword>
<dbReference type="GO" id="GO:0005737">
    <property type="term" value="C:cytoplasm"/>
    <property type="evidence" value="ECO:0007669"/>
    <property type="project" value="UniProtKB-SubCell"/>
</dbReference>
<proteinExistence type="inferred from homology"/>
<evidence type="ECO:0000313" key="17">
    <source>
        <dbReference type="Proteomes" id="UP000051296"/>
    </source>
</evidence>
<feature type="binding site" evidence="14">
    <location>
        <position position="63"/>
    </location>
    <ligand>
        <name>ATP</name>
        <dbReference type="ChEBI" id="CHEBI:30616"/>
    </ligand>
</feature>
<dbReference type="EMBL" id="JQAX01000002">
    <property type="protein sequence ID" value="KRN32271.1"/>
    <property type="molecule type" value="Genomic_DNA"/>
</dbReference>
<organism evidence="16 17">
    <name type="scientific">Weissella halotolerans DSM 20190</name>
    <dbReference type="NCBI Taxonomy" id="1123500"/>
    <lineage>
        <taxon>Bacteria</taxon>
        <taxon>Bacillati</taxon>
        <taxon>Bacillota</taxon>
        <taxon>Bacilli</taxon>
        <taxon>Lactobacillales</taxon>
        <taxon>Lactobacillaceae</taxon>
        <taxon>Weissella</taxon>
    </lineage>
</organism>
<dbReference type="PROSITE" id="PS51163">
    <property type="entry name" value="YRDC"/>
    <property type="match status" value="1"/>
</dbReference>
<dbReference type="FunCoup" id="A0A0R2FV51">
    <property type="interactions" value="277"/>
</dbReference>
<keyword evidence="17" id="KW-1185">Reference proteome</keyword>